<keyword evidence="3" id="KW-1185">Reference proteome</keyword>
<keyword evidence="1" id="KW-1133">Transmembrane helix</keyword>
<dbReference type="RefSeq" id="WP_207981072.1">
    <property type="nucleotide sequence ID" value="NZ_JAGDEL010000020.1"/>
</dbReference>
<protein>
    <recommendedName>
        <fullName evidence="4">DUF4064 domain-containing protein</fullName>
    </recommendedName>
</protein>
<evidence type="ECO:0000256" key="1">
    <source>
        <dbReference type="SAM" id="Phobius"/>
    </source>
</evidence>
<feature type="transmembrane region" description="Helical" evidence="1">
    <location>
        <begin position="96"/>
        <end position="124"/>
    </location>
</feature>
<keyword evidence="1" id="KW-0472">Membrane</keyword>
<dbReference type="Proteomes" id="UP000663981">
    <property type="component" value="Unassembled WGS sequence"/>
</dbReference>
<gene>
    <name evidence="2" type="ORF">I7822_21230</name>
</gene>
<accession>A0ABS3N7X1</accession>
<organism evidence="2 3">
    <name type="scientific">Metabacillus bambusae</name>
    <dbReference type="NCBI Taxonomy" id="2795218"/>
    <lineage>
        <taxon>Bacteria</taxon>
        <taxon>Bacillati</taxon>
        <taxon>Bacillota</taxon>
        <taxon>Bacilli</taxon>
        <taxon>Bacillales</taxon>
        <taxon>Bacillaceae</taxon>
        <taxon>Metabacillus</taxon>
    </lineage>
</organism>
<keyword evidence="1" id="KW-0812">Transmembrane</keyword>
<evidence type="ECO:0008006" key="4">
    <source>
        <dbReference type="Google" id="ProtNLM"/>
    </source>
</evidence>
<proteinExistence type="predicted"/>
<feature type="transmembrane region" description="Helical" evidence="1">
    <location>
        <begin position="12"/>
        <end position="33"/>
    </location>
</feature>
<comment type="caution">
    <text evidence="2">The sequence shown here is derived from an EMBL/GenBank/DDBJ whole genome shotgun (WGS) entry which is preliminary data.</text>
</comment>
<reference evidence="2 3" key="1">
    <citation type="submission" date="2021-03" db="EMBL/GenBank/DDBJ databases">
        <title>Whole genome sequence of Metabacillus bambusae BG109.</title>
        <authorList>
            <person name="Jeong J.W."/>
        </authorList>
    </citation>
    <scope>NUCLEOTIDE SEQUENCE [LARGE SCALE GENOMIC DNA]</scope>
    <source>
        <strain evidence="2 3">BG109</strain>
    </source>
</reference>
<sequence>MVNRKLERRLIMIGSIWQIVSGLLTIFVYASFIKNEGLHSSYPTIAKLEAAQSIFGSLYMFAVTFGMLFVILGILNFVLAKSLKDDKAEVKKPIWFILLGLASYFVMDILGSLMFLSAGLLALAKNKSISKLGNYHLQNQ</sequence>
<dbReference type="EMBL" id="JAGDEL010000020">
    <property type="protein sequence ID" value="MBO1514150.1"/>
    <property type="molecule type" value="Genomic_DNA"/>
</dbReference>
<evidence type="ECO:0000313" key="2">
    <source>
        <dbReference type="EMBL" id="MBO1514150.1"/>
    </source>
</evidence>
<feature type="transmembrane region" description="Helical" evidence="1">
    <location>
        <begin position="53"/>
        <end position="75"/>
    </location>
</feature>
<name>A0ABS3N7X1_9BACI</name>
<evidence type="ECO:0000313" key="3">
    <source>
        <dbReference type="Proteomes" id="UP000663981"/>
    </source>
</evidence>